<keyword evidence="4" id="KW-0677">Repeat</keyword>
<comment type="similarity">
    <text evidence="7">Belongs to the WD repeat BOP1/ERB1 family.</text>
</comment>
<dbReference type="InterPro" id="IPR015943">
    <property type="entry name" value="WD40/YVTN_repeat-like_dom_sf"/>
</dbReference>
<dbReference type="SMART" id="SM00320">
    <property type="entry name" value="WD40"/>
    <property type="match status" value="7"/>
</dbReference>
<dbReference type="InterPro" id="IPR028598">
    <property type="entry name" value="BOP1/Erb1"/>
</dbReference>
<feature type="compositionally biased region" description="Acidic residues" evidence="9">
    <location>
        <begin position="28"/>
        <end position="67"/>
    </location>
</feature>
<evidence type="ECO:0000313" key="12">
    <source>
        <dbReference type="Proteomes" id="UP001153620"/>
    </source>
</evidence>
<feature type="compositionally biased region" description="Basic and acidic residues" evidence="9">
    <location>
        <begin position="9"/>
        <end position="27"/>
    </location>
</feature>
<dbReference type="SUPFAM" id="SSF50978">
    <property type="entry name" value="WD40 repeat-like"/>
    <property type="match status" value="1"/>
</dbReference>
<keyword evidence="3 8" id="KW-0853">WD repeat</keyword>
<dbReference type="FunFam" id="2.130.10.10:FF:000061">
    <property type="entry name" value="Ribosome biogenesis protein BOP1 homolog"/>
    <property type="match status" value="1"/>
</dbReference>
<evidence type="ECO:0000256" key="1">
    <source>
        <dbReference type="ARBA" id="ARBA00022517"/>
    </source>
</evidence>
<dbReference type="Pfam" id="PF00400">
    <property type="entry name" value="WD40"/>
    <property type="match status" value="4"/>
</dbReference>
<feature type="region of interest" description="Disordered" evidence="9">
    <location>
        <begin position="1"/>
        <end position="115"/>
    </location>
</feature>
<feature type="region of interest" description="Disordered" evidence="9">
    <location>
        <begin position="144"/>
        <end position="189"/>
    </location>
</feature>
<dbReference type="InterPro" id="IPR036322">
    <property type="entry name" value="WD40_repeat_dom_sf"/>
</dbReference>
<dbReference type="OrthoDB" id="5571054at2759"/>
<evidence type="ECO:0000256" key="8">
    <source>
        <dbReference type="PROSITE-ProRule" id="PRU00221"/>
    </source>
</evidence>
<feature type="compositionally biased region" description="Acidic residues" evidence="9">
    <location>
        <begin position="179"/>
        <end position="189"/>
    </location>
</feature>
<evidence type="ECO:0000313" key="11">
    <source>
        <dbReference type="EMBL" id="CAG9806397.1"/>
    </source>
</evidence>
<accession>A0A9N9S070</accession>
<evidence type="ECO:0000256" key="6">
    <source>
        <dbReference type="ARBA" id="ARBA00055102"/>
    </source>
</evidence>
<dbReference type="InterPro" id="IPR001680">
    <property type="entry name" value="WD40_rpt"/>
</dbReference>
<dbReference type="SMART" id="SM01035">
    <property type="entry name" value="BOP1NT"/>
    <property type="match status" value="1"/>
</dbReference>
<keyword evidence="5 7" id="KW-0539">Nucleus</keyword>
<evidence type="ECO:0000256" key="9">
    <source>
        <dbReference type="SAM" id="MobiDB-lite"/>
    </source>
</evidence>
<dbReference type="GO" id="GO:0000466">
    <property type="term" value="P:maturation of 5.8S rRNA from tricistronic rRNA transcript (SSU-rRNA, 5.8S rRNA, LSU-rRNA)"/>
    <property type="evidence" value="ECO:0007669"/>
    <property type="project" value="UniProtKB-UniRule"/>
</dbReference>
<dbReference type="Pfam" id="PF08145">
    <property type="entry name" value="BOP1NT"/>
    <property type="match status" value="1"/>
</dbReference>
<evidence type="ECO:0000256" key="4">
    <source>
        <dbReference type="ARBA" id="ARBA00022737"/>
    </source>
</evidence>
<dbReference type="Gene3D" id="2.130.10.10">
    <property type="entry name" value="YVTN repeat-like/Quinoprotein amine dehydrogenase"/>
    <property type="match status" value="1"/>
</dbReference>
<evidence type="ECO:0000256" key="3">
    <source>
        <dbReference type="ARBA" id="ARBA00022574"/>
    </source>
</evidence>
<proteinExistence type="inferred from homology"/>
<feature type="repeat" description="WD" evidence="8">
    <location>
        <begin position="475"/>
        <end position="516"/>
    </location>
</feature>
<comment type="function">
    <text evidence="6">Component of the PeBoW complex, which is required for maturation of 28S and 5.8S ribosomal RNAs and formation of the 60S ribosome.</text>
</comment>
<evidence type="ECO:0000256" key="7">
    <source>
        <dbReference type="HAMAP-Rule" id="MF_03027"/>
    </source>
</evidence>
<gene>
    <name evidence="11" type="ORF">CHIRRI_LOCUS9257</name>
</gene>
<feature type="compositionally biased region" description="Acidic residues" evidence="9">
    <location>
        <begin position="90"/>
        <end position="107"/>
    </location>
</feature>
<reference evidence="11" key="1">
    <citation type="submission" date="2022-01" db="EMBL/GenBank/DDBJ databases">
        <authorList>
            <person name="King R."/>
        </authorList>
    </citation>
    <scope>NUCLEOTIDE SEQUENCE</scope>
</reference>
<dbReference type="HAMAP" id="MF_03027">
    <property type="entry name" value="BOP1"/>
    <property type="match status" value="1"/>
</dbReference>
<dbReference type="PROSITE" id="PS50294">
    <property type="entry name" value="WD_REPEATS_REGION"/>
    <property type="match status" value="1"/>
</dbReference>
<evidence type="ECO:0000256" key="2">
    <source>
        <dbReference type="ARBA" id="ARBA00022552"/>
    </source>
</evidence>
<dbReference type="PANTHER" id="PTHR17605">
    <property type="entry name" value="RIBOSOME BIOGENESIS PROTEIN BOP1 BLOCK OF PROLIFERATION 1 PROTEIN"/>
    <property type="match status" value="1"/>
</dbReference>
<comment type="subcellular location">
    <subcellularLocation>
        <location evidence="7">Nucleus</location>
        <location evidence="7">Nucleolus</location>
    </subcellularLocation>
    <subcellularLocation>
        <location evidence="7">Nucleus</location>
        <location evidence="7">Nucleoplasm</location>
    </subcellularLocation>
</comment>
<dbReference type="PROSITE" id="PS50082">
    <property type="entry name" value="WD_REPEATS_2"/>
    <property type="match status" value="1"/>
</dbReference>
<dbReference type="PANTHER" id="PTHR17605:SF0">
    <property type="entry name" value="RIBOSOME BIOGENESIS PROTEIN BOP1"/>
    <property type="match status" value="1"/>
</dbReference>
<comment type="function">
    <text evidence="7">Required for maturation of ribosomal RNAs and formation of the large ribosomal subunit.</text>
</comment>
<organism evidence="11 12">
    <name type="scientific">Chironomus riparius</name>
    <dbReference type="NCBI Taxonomy" id="315576"/>
    <lineage>
        <taxon>Eukaryota</taxon>
        <taxon>Metazoa</taxon>
        <taxon>Ecdysozoa</taxon>
        <taxon>Arthropoda</taxon>
        <taxon>Hexapoda</taxon>
        <taxon>Insecta</taxon>
        <taxon>Pterygota</taxon>
        <taxon>Neoptera</taxon>
        <taxon>Endopterygota</taxon>
        <taxon>Diptera</taxon>
        <taxon>Nematocera</taxon>
        <taxon>Chironomoidea</taxon>
        <taxon>Chironomidae</taxon>
        <taxon>Chironominae</taxon>
        <taxon>Chironomus</taxon>
    </lineage>
</organism>
<name>A0A9N9S070_9DIPT</name>
<dbReference type="GO" id="GO:0043021">
    <property type="term" value="F:ribonucleoprotein complex binding"/>
    <property type="evidence" value="ECO:0007669"/>
    <property type="project" value="UniProtKB-UniRule"/>
</dbReference>
<reference evidence="11" key="2">
    <citation type="submission" date="2022-10" db="EMBL/GenBank/DDBJ databases">
        <authorList>
            <consortium name="ENA_rothamsted_submissions"/>
            <consortium name="culmorum"/>
            <person name="King R."/>
        </authorList>
    </citation>
    <scope>NUCLEOTIDE SEQUENCE</scope>
</reference>
<sequence>MVPGKLKRKVIEEKSASDDKEIEKKPEESEEDEDYGSDEDLLVEINNEEQEQDGSDDNSDAESDNSDDILSFESFDSEQEGSENLQEVSSEIDAEQTSSDEYEEQEEFIDKEKAKLEEQKRLTELKAFRKKERVEQKKASELIKEQLRQPNDETLISAKTDRPTTSNDTDENGKKFIEYEDDGDTSDEEDIRNTVGNIPLHWYDDYKHIGYDWEGKKIIKPPVQDQLDTFLKKMEDPDFWRTVKDPQTGQDVVLTDEDIQIIKQIKNQKNPNVNFDSYEPWIEWFTSEVEKMPIRSIPDSKQSFLPSKTERKQVGRIVHSLKMGWKKTKAEQDKIEAEKKIPKFFMLWDSDTGRDKMRRIHDHVTAPKRALPGHAESYNPPPEYLFNDKEKQEWEDLKDEPYKRKLHYVPQKYKSLRHVPYYQNYIRERFIRCLDLYLCPRAKRMKATVQPEDLIPKLPSSKDLQPFPTTQSMVYTGHTDIVRTMSMEPMGQYFVSGSDDHTIKIWEVATGRCIKTINTKGVVRSVAWCPNPKISLIAVASDKRCLLINPHVGDIKLIAKKTDDILSDAPVIEEIENERIKTAVQWSSEIDANDYKDGVRIIINHFQEVSQVTWHGKGDYFATVMPNGLSRAVLVHQLSKRRSQTSFSKSHGMVQCVLFHPIKPCLFVASQQHIRIYDLVKQEMIKKLLPSCKWIAKIAIHPKGDNLLVSTYDKKVMWFDLDLSTKPYQTLKLHQSAVRGVAYHSRYPMFASGSDDRGVIVCHGMVYNDLLQNALIVPLKRLEFHEKVSDYGIFEVLFHSTQPWLLSSGSDYTIRLYT</sequence>
<protein>
    <recommendedName>
        <fullName evidence="7">Ribosome biogenesis protein BOP1 homolog</fullName>
    </recommendedName>
</protein>
<keyword evidence="1 7" id="KW-0690">Ribosome biogenesis</keyword>
<dbReference type="GO" id="GO:0005654">
    <property type="term" value="C:nucleoplasm"/>
    <property type="evidence" value="ECO:0007669"/>
    <property type="project" value="UniProtKB-SubCell"/>
</dbReference>
<dbReference type="Proteomes" id="UP001153620">
    <property type="component" value="Chromosome 3"/>
</dbReference>
<dbReference type="AlphaFoldDB" id="A0A9N9S070"/>
<dbReference type="GO" id="GO:0030687">
    <property type="term" value="C:preribosome, large subunit precursor"/>
    <property type="evidence" value="ECO:0007669"/>
    <property type="project" value="UniProtKB-UniRule"/>
</dbReference>
<feature type="domain" description="BOP1 N-terminal" evidence="10">
    <location>
        <begin position="203"/>
        <end position="468"/>
    </location>
</feature>
<dbReference type="GO" id="GO:0000463">
    <property type="term" value="P:maturation of LSU-rRNA from tricistronic rRNA transcript (SSU-rRNA, 5.8S rRNA, LSU-rRNA)"/>
    <property type="evidence" value="ECO:0007669"/>
    <property type="project" value="UniProtKB-UniRule"/>
</dbReference>
<dbReference type="GO" id="GO:0070545">
    <property type="term" value="C:PeBoW complex"/>
    <property type="evidence" value="ECO:0007669"/>
    <property type="project" value="TreeGrafter"/>
</dbReference>
<evidence type="ECO:0000256" key="5">
    <source>
        <dbReference type="ARBA" id="ARBA00023242"/>
    </source>
</evidence>
<keyword evidence="2 7" id="KW-0698">rRNA processing</keyword>
<keyword evidence="12" id="KW-1185">Reference proteome</keyword>
<evidence type="ECO:0000259" key="10">
    <source>
        <dbReference type="SMART" id="SM01035"/>
    </source>
</evidence>
<dbReference type="InterPro" id="IPR012953">
    <property type="entry name" value="BOP1_N_dom"/>
</dbReference>
<dbReference type="EMBL" id="OU895879">
    <property type="protein sequence ID" value="CAG9806397.1"/>
    <property type="molecule type" value="Genomic_DNA"/>
</dbReference>